<comment type="caution">
    <text evidence="1">The sequence shown here is derived from an EMBL/GenBank/DDBJ whole genome shotgun (WGS) entry which is preliminary data.</text>
</comment>
<dbReference type="GO" id="GO:0000447">
    <property type="term" value="P:endonucleolytic cleavage in ITS1 to separate SSU-rRNA from 5.8S rRNA and LSU-rRNA from tricistronic rRNA transcript (SSU-rRNA, 5.8S rRNA, LSU-rRNA)"/>
    <property type="evidence" value="ECO:0007669"/>
    <property type="project" value="TreeGrafter"/>
</dbReference>
<sequence length="356" mass="39955">MLAPEVWAFDPPSNKLKIVEGSLDSCEEIERTIVSHPFNHLVSVVLPDTLQVPHDILDALSADNEYYKVSNISAHEFVEKEFLDAFVKRGHITALSVDSCIDLDNCLSIDGGQLMLSLNKESYQELGLEGKAIPSKSKEHQRYIVTLDLTVSHFVPGKKNYERAYSCLKNCLQTFDVVLSWKPQDDKICPSSVASYFCGLGLKVDVCKPKFIQRTDYGIAVPQLHPPGKECDIEEMIEWLGLYSLDDSVPANEFLSSYSDPEETVVCGQVVFLCWEGLFTTFQVKSLFQALREYLGERDTVPWVSLYVQGFADVPACWNAKPQEYFSDGDNSYTVVLKPGSGFVLVSQYSNTKIIK</sequence>
<dbReference type="Proteomes" id="UP001075354">
    <property type="component" value="Chromosome 15"/>
</dbReference>
<dbReference type="GO" id="GO:0000171">
    <property type="term" value="F:ribonuclease MRP activity"/>
    <property type="evidence" value="ECO:0007669"/>
    <property type="project" value="TreeGrafter"/>
</dbReference>
<dbReference type="PANTHER" id="PTHR15396:SF1">
    <property type="entry name" value="RIBONUCLEASE P PROTEIN SUBUNIT P40"/>
    <property type="match status" value="1"/>
</dbReference>
<dbReference type="EMBL" id="JAPTSV010000015">
    <property type="protein sequence ID" value="KAJ1519898.1"/>
    <property type="molecule type" value="Genomic_DNA"/>
</dbReference>
<dbReference type="GO" id="GO:0030681">
    <property type="term" value="C:multimeric ribonuclease P complex"/>
    <property type="evidence" value="ECO:0007669"/>
    <property type="project" value="TreeGrafter"/>
</dbReference>
<dbReference type="Pfam" id="PF08584">
    <property type="entry name" value="Ribonuc_P_40"/>
    <property type="match status" value="1"/>
</dbReference>
<dbReference type="GO" id="GO:0004526">
    <property type="term" value="F:ribonuclease P activity"/>
    <property type="evidence" value="ECO:0007669"/>
    <property type="project" value="TreeGrafter"/>
</dbReference>
<dbReference type="GO" id="GO:0000172">
    <property type="term" value="C:ribonuclease MRP complex"/>
    <property type="evidence" value="ECO:0007669"/>
    <property type="project" value="TreeGrafter"/>
</dbReference>
<organism evidence="1 2">
    <name type="scientific">Megalurothrips usitatus</name>
    <name type="common">bean blossom thrips</name>
    <dbReference type="NCBI Taxonomy" id="439358"/>
    <lineage>
        <taxon>Eukaryota</taxon>
        <taxon>Metazoa</taxon>
        <taxon>Ecdysozoa</taxon>
        <taxon>Arthropoda</taxon>
        <taxon>Hexapoda</taxon>
        <taxon>Insecta</taxon>
        <taxon>Pterygota</taxon>
        <taxon>Neoptera</taxon>
        <taxon>Paraneoptera</taxon>
        <taxon>Thysanoptera</taxon>
        <taxon>Terebrantia</taxon>
        <taxon>Thripoidea</taxon>
        <taxon>Thripidae</taxon>
        <taxon>Megalurothrips</taxon>
    </lineage>
</organism>
<evidence type="ECO:0000313" key="2">
    <source>
        <dbReference type="Proteomes" id="UP001075354"/>
    </source>
</evidence>
<gene>
    <name evidence="1" type="ORF">ONE63_004138</name>
</gene>
<keyword evidence="2" id="KW-1185">Reference proteome</keyword>
<proteinExistence type="predicted"/>
<protein>
    <submittedName>
        <fullName evidence="1">Uncharacterized protein</fullName>
    </submittedName>
</protein>
<accession>A0AAV7X1W4</accession>
<dbReference type="InterPro" id="IPR013893">
    <property type="entry name" value="RNase_P_Rpp40"/>
</dbReference>
<name>A0AAV7X1W4_9NEOP</name>
<dbReference type="AlphaFoldDB" id="A0AAV7X1W4"/>
<reference evidence="1" key="1">
    <citation type="submission" date="2022-12" db="EMBL/GenBank/DDBJ databases">
        <title>Chromosome-level genome assembly of the bean flower thrips Megalurothrips usitatus.</title>
        <authorList>
            <person name="Ma L."/>
            <person name="Liu Q."/>
            <person name="Li H."/>
            <person name="Cai W."/>
        </authorList>
    </citation>
    <scope>NUCLEOTIDE SEQUENCE</scope>
    <source>
        <strain evidence="1">Cailab_2022a</strain>
    </source>
</reference>
<dbReference type="GO" id="GO:0001682">
    <property type="term" value="P:tRNA 5'-leader removal"/>
    <property type="evidence" value="ECO:0007669"/>
    <property type="project" value="InterPro"/>
</dbReference>
<evidence type="ECO:0000313" key="1">
    <source>
        <dbReference type="EMBL" id="KAJ1519898.1"/>
    </source>
</evidence>
<dbReference type="PANTHER" id="PTHR15396">
    <property type="entry name" value="RIBONUCLEASE P PROTEIN SUBUNIT P40"/>
    <property type="match status" value="1"/>
</dbReference>